<proteinExistence type="inferred from homology"/>
<dbReference type="PANTHER" id="PTHR32179">
    <property type="entry name" value="NICOTINATE-NUCLEOTIDE PYROPHOSPHORYLASE [CARBOXYLATING]"/>
    <property type="match status" value="1"/>
</dbReference>
<dbReference type="Gene3D" id="3.90.1170.20">
    <property type="entry name" value="Quinolinate phosphoribosyl transferase, N-terminal domain"/>
    <property type="match status" value="1"/>
</dbReference>
<protein>
    <recommendedName>
        <fullName evidence="4">nicotinate-nucleotide diphosphorylase (carboxylating)</fullName>
        <ecNumber evidence="4">2.4.2.19</ecNumber>
    </recommendedName>
    <alternativeName>
        <fullName evidence="8">Quinolinate phosphoribosyltransferase [decarboxylating]</fullName>
    </alternativeName>
</protein>
<dbReference type="CDD" id="cd01572">
    <property type="entry name" value="QPRTase"/>
    <property type="match status" value="1"/>
</dbReference>
<evidence type="ECO:0000256" key="1">
    <source>
        <dbReference type="ARBA" id="ARBA00003237"/>
    </source>
</evidence>
<feature type="binding site" evidence="10">
    <location>
        <position position="199"/>
    </location>
    <ligand>
        <name>substrate</name>
    </ligand>
</feature>
<feature type="binding site" evidence="10">
    <location>
        <position position="170"/>
    </location>
    <ligand>
        <name>substrate</name>
    </ligand>
</feature>
<dbReference type="InterPro" id="IPR036068">
    <property type="entry name" value="Nicotinate_pribotase-like_C"/>
</dbReference>
<feature type="binding site" evidence="10">
    <location>
        <begin position="264"/>
        <end position="266"/>
    </location>
    <ligand>
        <name>substrate</name>
    </ligand>
</feature>
<accession>A0A239D1H0</accession>
<feature type="domain" description="Quinolinate phosphoribosyl transferase N-terminal" evidence="12">
    <location>
        <begin position="29"/>
        <end position="113"/>
    </location>
</feature>
<dbReference type="EMBL" id="FZOG01000002">
    <property type="protein sequence ID" value="SNS26366.1"/>
    <property type="molecule type" value="Genomic_DNA"/>
</dbReference>
<feature type="binding site" evidence="10">
    <location>
        <position position="220"/>
    </location>
    <ligand>
        <name>substrate</name>
    </ligand>
</feature>
<feature type="domain" description="Quinolinate phosphoribosyl transferase C-terminal" evidence="11">
    <location>
        <begin position="115"/>
        <end position="279"/>
    </location>
</feature>
<dbReference type="SUPFAM" id="SSF54675">
    <property type="entry name" value="Nicotinate/Quinolinate PRTase N-terminal domain-like"/>
    <property type="match status" value="1"/>
</dbReference>
<dbReference type="RefSeq" id="WP_089359643.1">
    <property type="nucleotide sequence ID" value="NZ_FZOG01000002.1"/>
</dbReference>
<dbReference type="GO" id="GO:0005737">
    <property type="term" value="C:cytoplasm"/>
    <property type="evidence" value="ECO:0007669"/>
    <property type="project" value="TreeGrafter"/>
</dbReference>
<dbReference type="GO" id="GO:0004514">
    <property type="term" value="F:nicotinate-nucleotide diphosphorylase (carboxylating) activity"/>
    <property type="evidence" value="ECO:0007669"/>
    <property type="project" value="UniProtKB-EC"/>
</dbReference>
<gene>
    <name evidence="13" type="ORF">SAMN05216255_2029</name>
</gene>
<dbReference type="InterPro" id="IPR004393">
    <property type="entry name" value="NadC"/>
</dbReference>
<dbReference type="PANTHER" id="PTHR32179:SF3">
    <property type="entry name" value="NICOTINATE-NUCLEOTIDE PYROPHOSPHORYLASE [CARBOXYLATING]"/>
    <property type="match status" value="1"/>
</dbReference>
<dbReference type="GO" id="GO:0034213">
    <property type="term" value="P:quinolinate catabolic process"/>
    <property type="evidence" value="ECO:0007669"/>
    <property type="project" value="TreeGrafter"/>
</dbReference>
<dbReference type="EC" id="2.4.2.19" evidence="4"/>
<evidence type="ECO:0000256" key="4">
    <source>
        <dbReference type="ARBA" id="ARBA00011944"/>
    </source>
</evidence>
<evidence type="ECO:0000256" key="7">
    <source>
        <dbReference type="ARBA" id="ARBA00022679"/>
    </source>
</evidence>
<comment type="similarity">
    <text evidence="3 9">Belongs to the NadC/ModD family.</text>
</comment>
<keyword evidence="6 9" id="KW-0328">Glycosyltransferase</keyword>
<dbReference type="Gene3D" id="3.20.20.70">
    <property type="entry name" value="Aldolase class I"/>
    <property type="match status" value="1"/>
</dbReference>
<evidence type="ECO:0000256" key="2">
    <source>
        <dbReference type="ARBA" id="ARBA00004893"/>
    </source>
</evidence>
<dbReference type="GO" id="GO:0009435">
    <property type="term" value="P:NAD+ biosynthetic process"/>
    <property type="evidence" value="ECO:0007669"/>
    <property type="project" value="UniProtKB-UniPathway"/>
</dbReference>
<dbReference type="AlphaFoldDB" id="A0A239D1H0"/>
<evidence type="ECO:0000313" key="14">
    <source>
        <dbReference type="Proteomes" id="UP000242915"/>
    </source>
</evidence>
<comment type="pathway">
    <text evidence="2">Cofactor biosynthesis; NAD(+) biosynthesis; nicotinate D-ribonucleotide from quinolinate: step 1/1.</text>
</comment>
<keyword evidence="5" id="KW-0662">Pyridine nucleotide biosynthesis</keyword>
<dbReference type="Pfam" id="PF01729">
    <property type="entry name" value="QRPTase_C"/>
    <property type="match status" value="1"/>
</dbReference>
<sequence>MPNLTLADLTAEIEANVRRALAEDMGSGDITAQLIPAERLAHATVISRDAAVICGTAWVDAVFRQVDDRVAVHWQVADGDRVEPNQALFHLEGPARALLTGERSALNFLQTLSAVATRCQHYADIVQGTQIKILDTRKTLPGLRLAQKYAVTCGGCHNHRIGLFDAFLIKENHIAACGNIDAAVKAAHKIAPGKPVEVEVENLIELQEALDAGADIIMLDELSLDDMRQAVAITQGKAKLEASGGVNESTLRAIAETGVDYVSIGTLTKDIKAVDLSMRLGL</sequence>
<dbReference type="UniPathway" id="UPA00253">
    <property type="reaction ID" value="UER00331"/>
</dbReference>
<evidence type="ECO:0000256" key="9">
    <source>
        <dbReference type="PIRNR" id="PIRNR006250"/>
    </source>
</evidence>
<organism evidence="13 14">
    <name type="scientific">Pseudomonas segetis</name>
    <dbReference type="NCBI Taxonomy" id="298908"/>
    <lineage>
        <taxon>Bacteria</taxon>
        <taxon>Pseudomonadati</taxon>
        <taxon>Pseudomonadota</taxon>
        <taxon>Gammaproteobacteria</taxon>
        <taxon>Pseudomonadales</taxon>
        <taxon>Pseudomonadaceae</taxon>
        <taxon>Pseudomonas</taxon>
    </lineage>
</organism>
<comment type="function">
    <text evidence="1">Involved in the catabolism of quinolinic acid (QA).</text>
</comment>
<feature type="binding site" evidence="10">
    <location>
        <position position="103"/>
    </location>
    <ligand>
        <name>substrate</name>
    </ligand>
</feature>
<evidence type="ECO:0000313" key="13">
    <source>
        <dbReference type="EMBL" id="SNS26366.1"/>
    </source>
</evidence>
<dbReference type="NCBIfam" id="TIGR00078">
    <property type="entry name" value="nadC"/>
    <property type="match status" value="1"/>
</dbReference>
<reference evidence="14" key="1">
    <citation type="submission" date="2017-06" db="EMBL/GenBank/DDBJ databases">
        <authorList>
            <person name="Varghese N."/>
            <person name="Submissions S."/>
        </authorList>
    </citation>
    <scope>NUCLEOTIDE SEQUENCE [LARGE SCALE GENOMIC DNA]</scope>
    <source>
        <strain evidence="14">CIP 108523</strain>
    </source>
</reference>
<dbReference type="InterPro" id="IPR022412">
    <property type="entry name" value="Quinolinate_PRibosylTrfase_N"/>
</dbReference>
<dbReference type="SUPFAM" id="SSF51690">
    <property type="entry name" value="Nicotinate/Quinolinate PRTase C-terminal domain-like"/>
    <property type="match status" value="1"/>
</dbReference>
<evidence type="ECO:0000256" key="10">
    <source>
        <dbReference type="PIRSR" id="PIRSR006250-1"/>
    </source>
</evidence>
<dbReference type="InterPro" id="IPR037128">
    <property type="entry name" value="Quinolinate_PRibosylTase_N_sf"/>
</dbReference>
<keyword evidence="7 9" id="KW-0808">Transferase</keyword>
<evidence type="ECO:0000256" key="6">
    <source>
        <dbReference type="ARBA" id="ARBA00022676"/>
    </source>
</evidence>
<dbReference type="Pfam" id="PF02749">
    <property type="entry name" value="QRPTase_N"/>
    <property type="match status" value="1"/>
</dbReference>
<dbReference type="PIRSF" id="PIRSF006250">
    <property type="entry name" value="NadC_ModD"/>
    <property type="match status" value="1"/>
</dbReference>
<evidence type="ECO:0000256" key="3">
    <source>
        <dbReference type="ARBA" id="ARBA00009400"/>
    </source>
</evidence>
<keyword evidence="14" id="KW-1185">Reference proteome</keyword>
<evidence type="ECO:0000256" key="8">
    <source>
        <dbReference type="ARBA" id="ARBA00033102"/>
    </source>
</evidence>
<name>A0A239D1H0_9PSED</name>
<feature type="binding site" evidence="10">
    <location>
        <begin position="136"/>
        <end position="138"/>
    </location>
    <ligand>
        <name>substrate</name>
    </ligand>
</feature>
<dbReference type="Proteomes" id="UP000242915">
    <property type="component" value="Unassembled WGS sequence"/>
</dbReference>
<evidence type="ECO:0000259" key="11">
    <source>
        <dbReference type="Pfam" id="PF01729"/>
    </source>
</evidence>
<dbReference type="InterPro" id="IPR013785">
    <property type="entry name" value="Aldolase_TIM"/>
</dbReference>
<dbReference type="InterPro" id="IPR027277">
    <property type="entry name" value="NadC/ModD"/>
</dbReference>
<evidence type="ECO:0000259" key="12">
    <source>
        <dbReference type="Pfam" id="PF02749"/>
    </source>
</evidence>
<dbReference type="InterPro" id="IPR002638">
    <property type="entry name" value="Quinolinate_PRibosylTrfase_C"/>
</dbReference>
<dbReference type="FunFam" id="3.90.1170.20:FF:000007">
    <property type="entry name" value="Nicotinate-nucleotide pyrophosphorylase (Carboxylating)"/>
    <property type="match status" value="1"/>
</dbReference>
<feature type="binding site" evidence="10">
    <location>
        <position position="160"/>
    </location>
    <ligand>
        <name>substrate</name>
    </ligand>
</feature>
<feature type="binding site" evidence="10">
    <location>
        <begin position="243"/>
        <end position="245"/>
    </location>
    <ligand>
        <name>substrate</name>
    </ligand>
</feature>
<evidence type="ECO:0000256" key="5">
    <source>
        <dbReference type="ARBA" id="ARBA00022642"/>
    </source>
</evidence>
<dbReference type="FunFam" id="3.20.20.70:FF:000030">
    <property type="entry name" value="Nicotinate-nucleotide pyrophosphorylase, carboxylating"/>
    <property type="match status" value="1"/>
</dbReference>